<dbReference type="Proteomes" id="UP000228681">
    <property type="component" value="Unassembled WGS sequence"/>
</dbReference>
<accession>A0A2G9Z019</accession>
<dbReference type="AlphaFoldDB" id="A0A2G9Z019"/>
<evidence type="ECO:0000256" key="3">
    <source>
        <dbReference type="SAM" id="Phobius"/>
    </source>
</evidence>
<keyword evidence="3" id="KW-0812">Transmembrane</keyword>
<comment type="caution">
    <text evidence="6">The sequence shown here is derived from an EMBL/GenBank/DDBJ whole genome shotgun (WGS) entry which is preliminary data.</text>
</comment>
<dbReference type="InterPro" id="IPR005311">
    <property type="entry name" value="PBP_dimer"/>
</dbReference>
<dbReference type="PANTHER" id="PTHR30627:SF1">
    <property type="entry name" value="PEPTIDOGLYCAN D,D-TRANSPEPTIDASE FTSI"/>
    <property type="match status" value="1"/>
</dbReference>
<dbReference type="PANTHER" id="PTHR30627">
    <property type="entry name" value="PEPTIDOGLYCAN D,D-TRANSPEPTIDASE"/>
    <property type="match status" value="1"/>
</dbReference>
<comment type="subcellular location">
    <subcellularLocation>
        <location evidence="1">Membrane</location>
    </subcellularLocation>
</comment>
<protein>
    <recommendedName>
        <fullName evidence="8">Penicillin-binding protein 2</fullName>
    </recommendedName>
</protein>
<dbReference type="Gene3D" id="3.30.450.330">
    <property type="match status" value="1"/>
</dbReference>
<gene>
    <name evidence="6" type="ORF">COX34_02075</name>
</gene>
<dbReference type="SUPFAM" id="SSF56601">
    <property type="entry name" value="beta-lactamase/transpeptidase-like"/>
    <property type="match status" value="1"/>
</dbReference>
<dbReference type="Gene3D" id="3.90.1310.10">
    <property type="entry name" value="Penicillin-binding protein 2a (Domain 2)"/>
    <property type="match status" value="1"/>
</dbReference>
<evidence type="ECO:0000256" key="1">
    <source>
        <dbReference type="ARBA" id="ARBA00004370"/>
    </source>
</evidence>
<feature type="domain" description="Penicillin-binding protein dimerisation" evidence="5">
    <location>
        <begin position="49"/>
        <end position="207"/>
    </location>
</feature>
<evidence type="ECO:0000256" key="2">
    <source>
        <dbReference type="ARBA" id="ARBA00023136"/>
    </source>
</evidence>
<dbReference type="SUPFAM" id="SSF56519">
    <property type="entry name" value="Penicillin binding protein dimerisation domain"/>
    <property type="match status" value="1"/>
</dbReference>
<dbReference type="GO" id="GO:0071555">
    <property type="term" value="P:cell wall organization"/>
    <property type="evidence" value="ECO:0007669"/>
    <property type="project" value="TreeGrafter"/>
</dbReference>
<dbReference type="Gene3D" id="3.40.710.10">
    <property type="entry name" value="DD-peptidase/beta-lactamase superfamily"/>
    <property type="match status" value="1"/>
</dbReference>
<evidence type="ECO:0008006" key="8">
    <source>
        <dbReference type="Google" id="ProtNLM"/>
    </source>
</evidence>
<dbReference type="Pfam" id="PF03717">
    <property type="entry name" value="PBP_dimer"/>
    <property type="match status" value="1"/>
</dbReference>
<keyword evidence="2 3" id="KW-0472">Membrane</keyword>
<dbReference type="GO" id="GO:0005886">
    <property type="term" value="C:plasma membrane"/>
    <property type="evidence" value="ECO:0007669"/>
    <property type="project" value="TreeGrafter"/>
</dbReference>
<organism evidence="6 7">
    <name type="scientific">Candidatus Nealsonbacteria bacterium CG23_combo_of_CG06-09_8_20_14_all_36_12</name>
    <dbReference type="NCBI Taxonomy" id="1974718"/>
    <lineage>
        <taxon>Bacteria</taxon>
        <taxon>Candidatus Nealsoniibacteriota</taxon>
    </lineage>
</organism>
<evidence type="ECO:0000259" key="4">
    <source>
        <dbReference type="Pfam" id="PF00905"/>
    </source>
</evidence>
<dbReference type="EMBL" id="PCRS01000038">
    <property type="protein sequence ID" value="PIP24830.1"/>
    <property type="molecule type" value="Genomic_DNA"/>
</dbReference>
<keyword evidence="3" id="KW-1133">Transmembrane helix</keyword>
<evidence type="ECO:0000259" key="5">
    <source>
        <dbReference type="Pfam" id="PF03717"/>
    </source>
</evidence>
<dbReference type="InterPro" id="IPR050515">
    <property type="entry name" value="Beta-lactam/transpept"/>
</dbReference>
<dbReference type="InterPro" id="IPR001460">
    <property type="entry name" value="PCN-bd_Tpept"/>
</dbReference>
<dbReference type="Pfam" id="PF00905">
    <property type="entry name" value="Transpeptidase"/>
    <property type="match status" value="1"/>
</dbReference>
<reference evidence="6 7" key="1">
    <citation type="submission" date="2017-09" db="EMBL/GenBank/DDBJ databases">
        <title>Depth-based differentiation of microbial function through sediment-hosted aquifers and enrichment of novel symbionts in the deep terrestrial subsurface.</title>
        <authorList>
            <person name="Probst A.J."/>
            <person name="Ladd B."/>
            <person name="Jarett J.K."/>
            <person name="Geller-Mcgrath D.E."/>
            <person name="Sieber C.M."/>
            <person name="Emerson J.B."/>
            <person name="Anantharaman K."/>
            <person name="Thomas B.C."/>
            <person name="Malmstrom R."/>
            <person name="Stieglmeier M."/>
            <person name="Klingl A."/>
            <person name="Woyke T."/>
            <person name="Ryan C.M."/>
            <person name="Banfield J.F."/>
        </authorList>
    </citation>
    <scope>NUCLEOTIDE SEQUENCE [LARGE SCALE GENOMIC DNA]</scope>
    <source>
        <strain evidence="6">CG23_combo_of_CG06-09_8_20_14_all_36_12</strain>
    </source>
</reference>
<sequence length="575" mass="64148">MKGWRVNLILIFIFIFGAAIISRLVFLQIIDQEYWRALAKGQQKFFEEISADRGEIILKDKSGNLYTLATNKEFQFIYLSPKEVKDKSDTAIKLSRILNLSEDFILEKLKDEESLFVVLKKQLTESEVQNIKELNSEGKQASYGAGLPGVYIGEEKIRYYPLGSFAAHLLGFVGGEFSGQYGAEGFYNEILSGEKGFIEGEKNPTGYSILFDTNFSPAQKGDDLILTVDYNIQFLAEKLLKEAKENLEIESGSIIITDPNSGEILALANFPSFNPNEYSKIENLDIFQNSAIQKLFEPGSVFKPITMAAGLDKEKITPQTTYHDPGMLKIDGWPIYNYDGRTYPGEITMTEVLEKSINTGAVFAEKETGHNNFLEYVKRFGFFEKTDIDLQGEIWSENKNLKSGREINYATASFGQGIEITPIQLVRAFSVIANGGKLVKPLVVEGSNSSLDVGGGQIISTRTASQLQAMMVSVVENGYAKKTKIPGYYIAGKTGTAQIPWIALGIDKSGYSEKTIQSFLGFAPAFNAKFLILVKLNNPQAKTAEYSAVPIFKELAKYIIDYWHIPPDYQVESEK</sequence>
<feature type="transmembrane region" description="Helical" evidence="3">
    <location>
        <begin position="6"/>
        <end position="26"/>
    </location>
</feature>
<dbReference type="InterPro" id="IPR012338">
    <property type="entry name" value="Beta-lactam/transpept-like"/>
</dbReference>
<feature type="domain" description="Penicillin-binding protein transpeptidase" evidence="4">
    <location>
        <begin position="252"/>
        <end position="556"/>
    </location>
</feature>
<name>A0A2G9Z019_9BACT</name>
<evidence type="ECO:0000313" key="7">
    <source>
        <dbReference type="Proteomes" id="UP000228681"/>
    </source>
</evidence>
<proteinExistence type="predicted"/>
<evidence type="ECO:0000313" key="6">
    <source>
        <dbReference type="EMBL" id="PIP24830.1"/>
    </source>
</evidence>
<dbReference type="InterPro" id="IPR036138">
    <property type="entry name" value="PBP_dimer_sf"/>
</dbReference>
<dbReference type="GO" id="GO:0008658">
    <property type="term" value="F:penicillin binding"/>
    <property type="evidence" value="ECO:0007669"/>
    <property type="project" value="InterPro"/>
</dbReference>